<evidence type="ECO:0000313" key="3">
    <source>
        <dbReference type="Proteomes" id="UP000268291"/>
    </source>
</evidence>
<proteinExistence type="predicted"/>
<feature type="chain" id="PRO_5045109286" description="BNR repeat neuraminidase" evidence="1">
    <location>
        <begin position="35"/>
        <end position="574"/>
    </location>
</feature>
<dbReference type="EMBL" id="RZGY01000001">
    <property type="protein sequence ID" value="RUQ86839.1"/>
    <property type="molecule type" value="Genomic_DNA"/>
</dbReference>
<dbReference type="Pfam" id="PF15892">
    <property type="entry name" value="BNR_4"/>
    <property type="match status" value="1"/>
</dbReference>
<organism evidence="2 3">
    <name type="scientific">Labedella gwakjiensis</name>
    <dbReference type="NCBI Taxonomy" id="390269"/>
    <lineage>
        <taxon>Bacteria</taxon>
        <taxon>Bacillati</taxon>
        <taxon>Actinomycetota</taxon>
        <taxon>Actinomycetes</taxon>
        <taxon>Micrococcales</taxon>
        <taxon>Microbacteriaceae</taxon>
        <taxon>Labedella</taxon>
    </lineage>
</organism>
<evidence type="ECO:0000313" key="2">
    <source>
        <dbReference type="EMBL" id="RUQ86839.1"/>
    </source>
</evidence>
<accession>A0ABY0CAQ9</accession>
<evidence type="ECO:0000256" key="1">
    <source>
        <dbReference type="SAM" id="SignalP"/>
    </source>
</evidence>
<protein>
    <recommendedName>
        <fullName evidence="4">BNR repeat neuraminidase</fullName>
    </recommendedName>
</protein>
<feature type="signal peptide" evidence="1">
    <location>
        <begin position="1"/>
        <end position="34"/>
    </location>
</feature>
<comment type="caution">
    <text evidence="2">The sequence shown here is derived from an EMBL/GenBank/DDBJ whole genome shotgun (WGS) entry which is preliminary data.</text>
</comment>
<dbReference type="Proteomes" id="UP000268291">
    <property type="component" value="Unassembled WGS sequence"/>
</dbReference>
<reference evidence="2 3" key="1">
    <citation type="submission" date="2018-12" db="EMBL/GenBank/DDBJ databases">
        <authorList>
            <person name="hu s."/>
            <person name="Xu Y."/>
            <person name="Xu B."/>
            <person name="Li F."/>
        </authorList>
    </citation>
    <scope>NUCLEOTIDE SEQUENCE [LARGE SCALE GENOMIC DNA]</scope>
    <source>
        <strain evidence="2 3">KSW2-17</strain>
    </source>
</reference>
<keyword evidence="3" id="KW-1185">Reference proteome</keyword>
<gene>
    <name evidence="2" type="ORF">ELQ93_07775</name>
</gene>
<sequence>MMRGTGLRRVSAAMTLVLVAGLASAFAPSSPAAAATTLSCPGTPGQTVPAPADLERPEALSAVTVTTSDGTPERSYAGMMLPQAVVHDPAVDRMFIAYYTPGPAAENGRVPVRMAVAAVNASGAVVERTILSRADGTPVLFDQGAATPSSSGGNVDDSHNNITMEIDGLGFVHVAGNAHNDDLPYWRSGAAHSVASMGWKSTLPGVKTFPNGVAILAASKDRVVSAPRLFIGPNGRLFLGYRHWISGDASYFLYAYDTGTSVWSSVSGSIDMPNSNPAYAYTEGLPLLDGRGQGADGSVSMSPETIGPVLGTDGRWWLLWSWRDLASSADTNSRVSVARSTDLVTWTTVSGATLPSTIEYSLVDESSGYSTLVVDDIPTAGGGLLNGQLAIGWDASARPVVSYFRYTGTGSRRTTQLFVARPNGLAAYWIVNQASRWTGIYDLGAGASTSVLQTNGSGAVPTEAGRLELAYQCNGVSRVLTIGPGSFTGASSFVRDDVATSSPVPLEVDTLPDGASSTLASRHAESPAVTVAGQQSRWFVVWGSGPWIVDGRAPAPGSYPSGGSPMTLVSVAEG</sequence>
<evidence type="ECO:0008006" key="4">
    <source>
        <dbReference type="Google" id="ProtNLM"/>
    </source>
</evidence>
<keyword evidence="1" id="KW-0732">Signal</keyword>
<name>A0ABY0CAQ9_9MICO</name>